<name>A0A8C8M9A7_ONCTS</name>
<feature type="region of interest" description="Disordered" evidence="2">
    <location>
        <begin position="63"/>
        <end position="134"/>
    </location>
</feature>
<dbReference type="GeneTree" id="ENSGT00940000155908"/>
<reference evidence="3" key="2">
    <citation type="submission" date="2025-09" db="UniProtKB">
        <authorList>
            <consortium name="Ensembl"/>
        </authorList>
    </citation>
    <scope>IDENTIFICATION</scope>
</reference>
<keyword evidence="1" id="KW-0175">Coiled coil</keyword>
<protein>
    <recommendedName>
        <fullName evidence="5">IQ motif and SEC7 domain-containing protein 3</fullName>
    </recommendedName>
</protein>
<reference evidence="3" key="1">
    <citation type="submission" date="2025-08" db="UniProtKB">
        <authorList>
            <consortium name="Ensembl"/>
        </authorList>
    </citation>
    <scope>IDENTIFICATION</scope>
</reference>
<dbReference type="Proteomes" id="UP000694402">
    <property type="component" value="Unassembled WGS sequence"/>
</dbReference>
<accession>A0A8C8M9A7</accession>
<feature type="coiled-coil region" evidence="1">
    <location>
        <begin position="35"/>
        <end position="62"/>
    </location>
</feature>
<sequence length="208" mass="22907">MVMAVQGTSLLENPVQAVLYLRELTTIVQNQQSLIQTQRLRIDELDLRVDELLGENRNLREARGVQPHHHHPDHNPSLHCHHPPHQHPYPQDTSSLPAQPMPEVHPAEPEKSSPQPANPEDMQLVPAHSQPQSLSPLQGEAILGEGEDSRTSMGCHTLVPLVPLAPLTPTTFCRSLALARQSESQTILHQFCCPAPEAPEAALTGSSR</sequence>
<dbReference type="Ensembl" id="ENSOTST00005079056.2">
    <property type="protein sequence ID" value="ENSOTSP00005072934.1"/>
    <property type="gene ID" value="ENSOTSG00005034448.2"/>
</dbReference>
<keyword evidence="4" id="KW-1185">Reference proteome</keyword>
<organism evidence="3 4">
    <name type="scientific">Oncorhynchus tshawytscha</name>
    <name type="common">Chinook salmon</name>
    <name type="synonym">Salmo tshawytscha</name>
    <dbReference type="NCBI Taxonomy" id="74940"/>
    <lineage>
        <taxon>Eukaryota</taxon>
        <taxon>Metazoa</taxon>
        <taxon>Chordata</taxon>
        <taxon>Craniata</taxon>
        <taxon>Vertebrata</taxon>
        <taxon>Euteleostomi</taxon>
        <taxon>Actinopterygii</taxon>
        <taxon>Neopterygii</taxon>
        <taxon>Teleostei</taxon>
        <taxon>Protacanthopterygii</taxon>
        <taxon>Salmoniformes</taxon>
        <taxon>Salmonidae</taxon>
        <taxon>Salmoninae</taxon>
        <taxon>Oncorhynchus</taxon>
    </lineage>
</organism>
<dbReference type="AlphaFoldDB" id="A0A8C8M9A7"/>
<evidence type="ECO:0000256" key="2">
    <source>
        <dbReference type="SAM" id="MobiDB-lite"/>
    </source>
</evidence>
<evidence type="ECO:0000256" key="1">
    <source>
        <dbReference type="SAM" id="Coils"/>
    </source>
</evidence>
<evidence type="ECO:0008006" key="5">
    <source>
        <dbReference type="Google" id="ProtNLM"/>
    </source>
</evidence>
<evidence type="ECO:0000313" key="3">
    <source>
        <dbReference type="Ensembl" id="ENSOTSP00005072934.1"/>
    </source>
</evidence>
<evidence type="ECO:0000313" key="4">
    <source>
        <dbReference type="Proteomes" id="UP000694402"/>
    </source>
</evidence>
<proteinExistence type="predicted"/>